<evidence type="ECO:0000313" key="3">
    <source>
        <dbReference type="Proteomes" id="UP000821837"/>
    </source>
</evidence>
<feature type="compositionally biased region" description="Acidic residues" evidence="1">
    <location>
        <begin position="37"/>
        <end position="46"/>
    </location>
</feature>
<sequence length="202" mass="22507">MQRSRGLTLEEITRILEEDDQDVSAIYIEPPEATIYSDEDSADEDSGGLIDNLSSRQLRAGAETDLADGRRIGGCDSDEDEGEDEQQGDKPPNISSGAGDESAGANLASSINLHLLRHLKEKNYEATGTVRQNRVPKECPIARPDFIKRKTRGYEEHALSDDGIIIVRWMDNSVKHRARRRAHVICRQVFPCTEEEDQSTSP</sequence>
<dbReference type="AlphaFoldDB" id="A0A9D4Q6I9"/>
<protein>
    <submittedName>
        <fullName evidence="2">Uncharacterized protein</fullName>
    </submittedName>
</protein>
<feature type="region of interest" description="Disordered" evidence="1">
    <location>
        <begin position="31"/>
        <end position="104"/>
    </location>
</feature>
<reference evidence="2" key="1">
    <citation type="journal article" date="2020" name="Cell">
        <title>Large-Scale Comparative Analyses of Tick Genomes Elucidate Their Genetic Diversity and Vector Capacities.</title>
        <authorList>
            <consortium name="Tick Genome and Microbiome Consortium (TIGMIC)"/>
            <person name="Jia N."/>
            <person name="Wang J."/>
            <person name="Shi W."/>
            <person name="Du L."/>
            <person name="Sun Y."/>
            <person name="Zhan W."/>
            <person name="Jiang J.F."/>
            <person name="Wang Q."/>
            <person name="Zhang B."/>
            <person name="Ji P."/>
            <person name="Bell-Sakyi L."/>
            <person name="Cui X.M."/>
            <person name="Yuan T.T."/>
            <person name="Jiang B.G."/>
            <person name="Yang W.F."/>
            <person name="Lam T.T."/>
            <person name="Chang Q.C."/>
            <person name="Ding S.J."/>
            <person name="Wang X.J."/>
            <person name="Zhu J.G."/>
            <person name="Ruan X.D."/>
            <person name="Zhao L."/>
            <person name="Wei J.T."/>
            <person name="Ye R.Z."/>
            <person name="Que T.C."/>
            <person name="Du C.H."/>
            <person name="Zhou Y.H."/>
            <person name="Cheng J.X."/>
            <person name="Dai P.F."/>
            <person name="Guo W.B."/>
            <person name="Han X.H."/>
            <person name="Huang E.J."/>
            <person name="Li L.F."/>
            <person name="Wei W."/>
            <person name="Gao Y.C."/>
            <person name="Liu J.Z."/>
            <person name="Shao H.Z."/>
            <person name="Wang X."/>
            <person name="Wang C.C."/>
            <person name="Yang T.C."/>
            <person name="Huo Q.B."/>
            <person name="Li W."/>
            <person name="Chen H.Y."/>
            <person name="Chen S.E."/>
            <person name="Zhou L.G."/>
            <person name="Ni X.B."/>
            <person name="Tian J.H."/>
            <person name="Sheng Y."/>
            <person name="Liu T."/>
            <person name="Pan Y.S."/>
            <person name="Xia L.Y."/>
            <person name="Li J."/>
            <person name="Zhao F."/>
            <person name="Cao W.C."/>
        </authorList>
    </citation>
    <scope>NUCLEOTIDE SEQUENCE</scope>
    <source>
        <strain evidence="2">Rsan-2018</strain>
    </source>
</reference>
<organism evidence="2 3">
    <name type="scientific">Rhipicephalus sanguineus</name>
    <name type="common">Brown dog tick</name>
    <name type="synonym">Ixodes sanguineus</name>
    <dbReference type="NCBI Taxonomy" id="34632"/>
    <lineage>
        <taxon>Eukaryota</taxon>
        <taxon>Metazoa</taxon>
        <taxon>Ecdysozoa</taxon>
        <taxon>Arthropoda</taxon>
        <taxon>Chelicerata</taxon>
        <taxon>Arachnida</taxon>
        <taxon>Acari</taxon>
        <taxon>Parasitiformes</taxon>
        <taxon>Ixodida</taxon>
        <taxon>Ixodoidea</taxon>
        <taxon>Ixodidae</taxon>
        <taxon>Rhipicephalinae</taxon>
        <taxon>Rhipicephalus</taxon>
        <taxon>Rhipicephalus</taxon>
    </lineage>
</organism>
<proteinExistence type="predicted"/>
<dbReference type="GO" id="GO:0043565">
    <property type="term" value="F:sequence-specific DNA binding"/>
    <property type="evidence" value="ECO:0007669"/>
    <property type="project" value="TreeGrafter"/>
</dbReference>
<keyword evidence="3" id="KW-1185">Reference proteome</keyword>
<name>A0A9D4Q6I9_RHISA</name>
<dbReference type="VEuPathDB" id="VectorBase:RSAN_031934"/>
<dbReference type="EMBL" id="JABSTV010001248">
    <property type="protein sequence ID" value="KAH7968946.1"/>
    <property type="molecule type" value="Genomic_DNA"/>
</dbReference>
<dbReference type="InterPro" id="IPR052638">
    <property type="entry name" value="PiggyBac_TE-derived"/>
</dbReference>
<comment type="caution">
    <text evidence="2">The sequence shown here is derived from an EMBL/GenBank/DDBJ whole genome shotgun (WGS) entry which is preliminary data.</text>
</comment>
<dbReference type="PANTHER" id="PTHR47055">
    <property type="entry name" value="DDE_TNP_1_7 DOMAIN-CONTAINING PROTEIN"/>
    <property type="match status" value="1"/>
</dbReference>
<evidence type="ECO:0000256" key="1">
    <source>
        <dbReference type="SAM" id="MobiDB-lite"/>
    </source>
</evidence>
<accession>A0A9D4Q6I9</accession>
<gene>
    <name evidence="2" type="ORF">HPB52_013071</name>
</gene>
<evidence type="ECO:0000313" key="2">
    <source>
        <dbReference type="EMBL" id="KAH7968946.1"/>
    </source>
</evidence>
<reference evidence="2" key="2">
    <citation type="submission" date="2021-09" db="EMBL/GenBank/DDBJ databases">
        <authorList>
            <person name="Jia N."/>
            <person name="Wang J."/>
            <person name="Shi W."/>
            <person name="Du L."/>
            <person name="Sun Y."/>
            <person name="Zhan W."/>
            <person name="Jiang J."/>
            <person name="Wang Q."/>
            <person name="Zhang B."/>
            <person name="Ji P."/>
            <person name="Sakyi L.B."/>
            <person name="Cui X."/>
            <person name="Yuan T."/>
            <person name="Jiang B."/>
            <person name="Yang W."/>
            <person name="Lam T.T.-Y."/>
            <person name="Chang Q."/>
            <person name="Ding S."/>
            <person name="Wang X."/>
            <person name="Zhu J."/>
            <person name="Ruan X."/>
            <person name="Zhao L."/>
            <person name="Wei J."/>
            <person name="Que T."/>
            <person name="Du C."/>
            <person name="Cheng J."/>
            <person name="Dai P."/>
            <person name="Han X."/>
            <person name="Huang E."/>
            <person name="Gao Y."/>
            <person name="Liu J."/>
            <person name="Shao H."/>
            <person name="Ye R."/>
            <person name="Li L."/>
            <person name="Wei W."/>
            <person name="Wang X."/>
            <person name="Wang C."/>
            <person name="Huo Q."/>
            <person name="Li W."/>
            <person name="Guo W."/>
            <person name="Chen H."/>
            <person name="Chen S."/>
            <person name="Zhou L."/>
            <person name="Zhou L."/>
            <person name="Ni X."/>
            <person name="Tian J."/>
            <person name="Zhou Y."/>
            <person name="Sheng Y."/>
            <person name="Liu T."/>
            <person name="Pan Y."/>
            <person name="Xia L."/>
            <person name="Li J."/>
            <person name="Zhao F."/>
            <person name="Cao W."/>
        </authorList>
    </citation>
    <scope>NUCLEOTIDE SEQUENCE</scope>
    <source>
        <strain evidence="2">Rsan-2018</strain>
        <tissue evidence="2">Larvae</tissue>
    </source>
</reference>
<feature type="compositionally biased region" description="Acidic residues" evidence="1">
    <location>
        <begin position="76"/>
        <end position="86"/>
    </location>
</feature>
<dbReference type="Proteomes" id="UP000821837">
    <property type="component" value="Unassembled WGS sequence"/>
</dbReference>
<dbReference type="PANTHER" id="PTHR47055:SF3">
    <property type="entry name" value="PHORBOL-ESTER_DAG-TYPE DOMAIN-CONTAINING PROTEIN"/>
    <property type="match status" value="1"/>
</dbReference>